<dbReference type="RefSeq" id="WP_345136744.1">
    <property type="nucleotide sequence ID" value="NZ_BAABAT010000037.1"/>
</dbReference>
<evidence type="ECO:0000313" key="1">
    <source>
        <dbReference type="EMBL" id="GAA4259835.1"/>
    </source>
</evidence>
<sequence length="133" mass="14400">MLRRRHRAAPVGATVIYHGSIAELTGRAFTITHVDTSTGRARYELSDAAGPLLDNVHADSFTIAPADPADQWAARLDAIGRAAARNDETVIIAPYLAEVRALIARGDQRSARDAARALEYHLGLRTGHGAHRR</sequence>
<dbReference type="Proteomes" id="UP001500620">
    <property type="component" value="Unassembled WGS sequence"/>
</dbReference>
<proteinExistence type="predicted"/>
<accession>A0ABP8DMN8</accession>
<protein>
    <submittedName>
        <fullName evidence="1">Uncharacterized protein</fullName>
    </submittedName>
</protein>
<name>A0ABP8DMN8_9ACTN</name>
<reference evidence="2" key="1">
    <citation type="journal article" date="2019" name="Int. J. Syst. Evol. Microbiol.">
        <title>The Global Catalogue of Microorganisms (GCM) 10K type strain sequencing project: providing services to taxonomists for standard genome sequencing and annotation.</title>
        <authorList>
            <consortium name="The Broad Institute Genomics Platform"/>
            <consortium name="The Broad Institute Genome Sequencing Center for Infectious Disease"/>
            <person name="Wu L."/>
            <person name="Ma J."/>
        </authorList>
    </citation>
    <scope>NUCLEOTIDE SEQUENCE [LARGE SCALE GENOMIC DNA]</scope>
    <source>
        <strain evidence="2">JCM 17441</strain>
    </source>
</reference>
<comment type="caution">
    <text evidence="1">The sequence shown here is derived from an EMBL/GenBank/DDBJ whole genome shotgun (WGS) entry which is preliminary data.</text>
</comment>
<gene>
    <name evidence="1" type="ORF">GCM10022255_086100</name>
</gene>
<evidence type="ECO:0000313" key="2">
    <source>
        <dbReference type="Proteomes" id="UP001500620"/>
    </source>
</evidence>
<organism evidence="1 2">
    <name type="scientific">Dactylosporangium darangshiense</name>
    <dbReference type="NCBI Taxonomy" id="579108"/>
    <lineage>
        <taxon>Bacteria</taxon>
        <taxon>Bacillati</taxon>
        <taxon>Actinomycetota</taxon>
        <taxon>Actinomycetes</taxon>
        <taxon>Micromonosporales</taxon>
        <taxon>Micromonosporaceae</taxon>
        <taxon>Dactylosporangium</taxon>
    </lineage>
</organism>
<keyword evidence="2" id="KW-1185">Reference proteome</keyword>
<dbReference type="EMBL" id="BAABAT010000037">
    <property type="protein sequence ID" value="GAA4259835.1"/>
    <property type="molecule type" value="Genomic_DNA"/>
</dbReference>